<feature type="transmembrane region" description="Helical" evidence="7">
    <location>
        <begin position="254"/>
        <end position="272"/>
    </location>
</feature>
<evidence type="ECO:0000313" key="9">
    <source>
        <dbReference type="EMBL" id="KKA24313.1"/>
    </source>
</evidence>
<evidence type="ECO:0000256" key="4">
    <source>
        <dbReference type="ARBA" id="ARBA00022970"/>
    </source>
</evidence>
<keyword evidence="10" id="KW-1185">Reference proteome</keyword>
<feature type="transmembrane region" description="Helical" evidence="7">
    <location>
        <begin position="489"/>
        <end position="505"/>
    </location>
</feature>
<organism evidence="9 10">
    <name type="scientific">Rasamsonia emersonii (strain ATCC 16479 / CBS 393.64 / IMI 116815)</name>
    <dbReference type="NCBI Taxonomy" id="1408163"/>
    <lineage>
        <taxon>Eukaryota</taxon>
        <taxon>Fungi</taxon>
        <taxon>Dikarya</taxon>
        <taxon>Ascomycota</taxon>
        <taxon>Pezizomycotina</taxon>
        <taxon>Eurotiomycetes</taxon>
        <taxon>Eurotiomycetidae</taxon>
        <taxon>Eurotiales</taxon>
        <taxon>Trichocomaceae</taxon>
        <taxon>Rasamsonia</taxon>
    </lineage>
</organism>
<dbReference type="InterPro" id="IPR050524">
    <property type="entry name" value="APC_YAT"/>
</dbReference>
<feature type="transmembrane region" description="Helical" evidence="7">
    <location>
        <begin position="109"/>
        <end position="129"/>
    </location>
</feature>
<dbReference type="GeneID" id="25314017"/>
<dbReference type="Proteomes" id="UP000053958">
    <property type="component" value="Unassembled WGS sequence"/>
</dbReference>
<dbReference type="RefSeq" id="XP_013330925.1">
    <property type="nucleotide sequence ID" value="XM_013475471.1"/>
</dbReference>
<feature type="transmembrane region" description="Helical" evidence="7">
    <location>
        <begin position="459"/>
        <end position="483"/>
    </location>
</feature>
<evidence type="ECO:0000256" key="1">
    <source>
        <dbReference type="ARBA" id="ARBA00004141"/>
    </source>
</evidence>
<evidence type="ECO:0000256" key="7">
    <source>
        <dbReference type="SAM" id="Phobius"/>
    </source>
</evidence>
<keyword evidence="6 7" id="KW-0472">Membrane</keyword>
<dbReference type="PANTHER" id="PTHR43341">
    <property type="entry name" value="AMINO ACID PERMEASE"/>
    <property type="match status" value="1"/>
</dbReference>
<evidence type="ECO:0000313" key="10">
    <source>
        <dbReference type="Proteomes" id="UP000053958"/>
    </source>
</evidence>
<dbReference type="STRING" id="1408163.A0A0F4Z366"/>
<keyword evidence="4" id="KW-0029">Amino-acid transport</keyword>
<name>A0A0F4Z366_RASE3</name>
<evidence type="ECO:0000256" key="3">
    <source>
        <dbReference type="ARBA" id="ARBA00022692"/>
    </source>
</evidence>
<feature type="transmembrane region" description="Helical" evidence="7">
    <location>
        <begin position="403"/>
        <end position="427"/>
    </location>
</feature>
<evidence type="ECO:0000256" key="2">
    <source>
        <dbReference type="ARBA" id="ARBA00022448"/>
    </source>
</evidence>
<dbReference type="InterPro" id="IPR004841">
    <property type="entry name" value="AA-permease/SLC12A_dom"/>
</dbReference>
<feature type="transmembrane region" description="Helical" evidence="7">
    <location>
        <begin position="57"/>
        <end position="78"/>
    </location>
</feature>
<dbReference type="EMBL" id="LASV01000068">
    <property type="protein sequence ID" value="KKA24313.1"/>
    <property type="molecule type" value="Genomic_DNA"/>
</dbReference>
<feature type="transmembrane region" description="Helical" evidence="7">
    <location>
        <begin position="168"/>
        <end position="188"/>
    </location>
</feature>
<comment type="caution">
    <text evidence="9">The sequence shown here is derived from an EMBL/GenBank/DDBJ whole genome shotgun (WGS) entry which is preliminary data.</text>
</comment>
<protein>
    <recommendedName>
        <fullName evidence="8">Amino acid permease/ SLC12A domain-containing protein</fullName>
    </recommendedName>
</protein>
<feature type="transmembrane region" description="Helical" evidence="7">
    <location>
        <begin position="141"/>
        <end position="162"/>
    </location>
</feature>
<keyword evidence="2" id="KW-0813">Transport</keyword>
<feature type="transmembrane region" description="Helical" evidence="7">
    <location>
        <begin position="28"/>
        <end position="45"/>
    </location>
</feature>
<feature type="domain" description="Amino acid permease/ SLC12A" evidence="8">
    <location>
        <begin position="30"/>
        <end position="435"/>
    </location>
</feature>
<sequence>MAEQRPPVKYPKLRQTLYGFQIFQDNRYGSQFIVLSAVIGGGIFSNNGEALEVAGPAGLLLSVGVIGIVAICVGESIAELAQQFPVYNAIVEYVRVFVDEELGWVVGVAYWYTFASVFAVQNLAAANLSQYWGLDQTWQTLAFYILAPLVILILNFLGVFYYGVVETIGGFLKICLVLGVSIFLYVIAAQHGRGGEIGPINDGFENKTQFVSNHSKAVCYAIPLVAYSFQGVEIIALTAFEARDAAAIRWPSRWIAYVVVVLYLLCTVGEALNVCWKDTNLPYIYSGAGNSTTASPPLNPPSNSMVIIAAWKSGNQNFAGFLNACLIFSALSASNTSLYVGSRTLYGITREMPDTNWFNRRIKRLSLVVKGTGVPAAALLFSAVSFFWLPFLQLKGGYALEDLIEIMSVSASVACLIVWAALCLAFIRYQRWLKICDADLARLYPEFKRDSQQYTPRTFLGWLQPLVAWIGLVGCILVFGFASATWWDTRHIVLFVLFIFLKLMNKRLFKPWGVKLDSDVQRLVEELDRLNYKTLDPTPSRATHWFRTRLLRLRGKGTPSRNNNNNPDDNVAAPTAIVTSNGHAVEGEGGGSGGILVEGNRGGTRVTVTDTSSFFLADNRRQYYQTDQTYLKEYAL</sequence>
<dbReference type="GO" id="GO:0016020">
    <property type="term" value="C:membrane"/>
    <property type="evidence" value="ECO:0007669"/>
    <property type="project" value="UniProtKB-SubCell"/>
</dbReference>
<evidence type="ECO:0000256" key="6">
    <source>
        <dbReference type="ARBA" id="ARBA00023136"/>
    </source>
</evidence>
<dbReference type="PANTHER" id="PTHR43341:SF9">
    <property type="entry name" value="DICARBOXYLIC AMINO ACID PERMEASE"/>
    <property type="match status" value="1"/>
</dbReference>
<feature type="transmembrane region" description="Helical" evidence="7">
    <location>
        <begin position="321"/>
        <end position="346"/>
    </location>
</feature>
<keyword evidence="5 7" id="KW-1133">Transmembrane helix</keyword>
<dbReference type="OrthoDB" id="3900342at2759"/>
<keyword evidence="3 7" id="KW-0812">Transmembrane</keyword>
<dbReference type="PROSITE" id="PS00218">
    <property type="entry name" value="AMINO_ACID_PERMEASE_1"/>
    <property type="match status" value="1"/>
</dbReference>
<reference evidence="9 10" key="1">
    <citation type="submission" date="2015-04" db="EMBL/GenBank/DDBJ databases">
        <authorList>
            <person name="Heijne W.H."/>
            <person name="Fedorova N.D."/>
            <person name="Nierman W.C."/>
            <person name="Vollebregt A.W."/>
            <person name="Zhao Z."/>
            <person name="Wu L."/>
            <person name="Kumar M."/>
            <person name="Stam H."/>
            <person name="van den Berg M.A."/>
            <person name="Pel H.J."/>
        </authorList>
    </citation>
    <scope>NUCLEOTIDE SEQUENCE [LARGE SCALE GENOMIC DNA]</scope>
    <source>
        <strain evidence="9 10">CBS 393.64</strain>
    </source>
</reference>
<evidence type="ECO:0000259" key="8">
    <source>
        <dbReference type="Pfam" id="PF00324"/>
    </source>
</evidence>
<gene>
    <name evidence="9" type="ORF">T310_1666</name>
</gene>
<dbReference type="Gene3D" id="1.20.1740.10">
    <property type="entry name" value="Amino acid/polyamine transporter I"/>
    <property type="match status" value="1"/>
</dbReference>
<dbReference type="AlphaFoldDB" id="A0A0F4Z366"/>
<dbReference type="GO" id="GO:0015171">
    <property type="term" value="F:amino acid transmembrane transporter activity"/>
    <property type="evidence" value="ECO:0007669"/>
    <property type="project" value="TreeGrafter"/>
</dbReference>
<evidence type="ECO:0000256" key="5">
    <source>
        <dbReference type="ARBA" id="ARBA00022989"/>
    </source>
</evidence>
<accession>A0A0F4Z366</accession>
<dbReference type="Pfam" id="PF00324">
    <property type="entry name" value="AA_permease"/>
    <property type="match status" value="1"/>
</dbReference>
<comment type="subcellular location">
    <subcellularLocation>
        <location evidence="1">Membrane</location>
        <topology evidence="1">Multi-pass membrane protein</topology>
    </subcellularLocation>
</comment>
<dbReference type="InterPro" id="IPR004840">
    <property type="entry name" value="Amino_acid_permease_CS"/>
</dbReference>
<proteinExistence type="predicted"/>
<feature type="transmembrane region" description="Helical" evidence="7">
    <location>
        <begin position="367"/>
        <end position="391"/>
    </location>
</feature>